<dbReference type="GO" id="GO:0016818">
    <property type="term" value="F:hydrolase activity, acting on acid anhydrides, in phosphorus-containing anhydrides"/>
    <property type="evidence" value="ECO:0007669"/>
    <property type="project" value="UniProtKB-UniRule"/>
</dbReference>
<comment type="caution">
    <text evidence="14">The sequence shown here is derived from an EMBL/GenBank/DDBJ whole genome shotgun (WGS) entry which is preliminary data.</text>
</comment>
<evidence type="ECO:0000313" key="15">
    <source>
        <dbReference type="Proteomes" id="UP001524383"/>
    </source>
</evidence>
<feature type="compositionally biased region" description="Basic and acidic residues" evidence="11">
    <location>
        <begin position="727"/>
        <end position="745"/>
    </location>
</feature>
<dbReference type="EMBL" id="VOTZ01000001">
    <property type="protein sequence ID" value="MCQ1537534.1"/>
    <property type="molecule type" value="Genomic_DNA"/>
</dbReference>
<sequence>MELSLETLPIPDGLRDQYYAAGIRSLYPPQITCVDEGLFLGRNLIISIPTASGKTLVAEMAMHHHIASGGKCLYVVPLKALASEKYDDFSGKGVKIGIATGDFDRKDELLGRSDIIVATSEKVDSLLRNRTGWISSITLLVIDEMHLIGDEGRGATLEMVIATMRNRNQNLQVIGLSATIGNPKELAGWLSAGLVQSDWRPVDLREGVYYKGSIRFDGSKREVASLKKDADTNLCLDTIQEGGQALVFVSSRRNAEGAAKRIASALGLEEPALNRIADQILENDESGVAQALALCIKKGAAFHHAGLSRDARKLVEEGFRKGTIRVIASTPTLAAGLNLPARRVIINSLHRFVPGEGQVAIPVREYRQMAGRAGRPGLDPYGEAVLIGKSESAVKELFREFICAPAEEIDSQCAKKSVLLSRILALVASNEATDNDAILSFFSGSFYAFRHRNLSYLTRICTRVTRELEEMGMVVDLGSRIEATVFGELTSKLYLDPRSSVMIQTAFHERETVTPFGILHLLCATPDMFRLFLRSADEELIEHVIEEQGEEILIGEGEHLFSWLGYDDFYQAIKTAIVLQDWIGEVSVEMIAERYSIGPGDIHGLVDGIGWLVHGARELCRREMPAHLQIIADLELRIRHGVKEELLPLIRLRGIGRVRARSLFNSGYTTPGEIRDAGVEKIARIVGQKTAESIIQEIQNKEIGKRSGNQSGNLESGEKREKKKRPRYDGKVNDETRLDRGDASTRRKSGQQRILDF</sequence>
<dbReference type="InterPro" id="IPR048772">
    <property type="entry name" value="Hel308-like_dom4"/>
</dbReference>
<dbReference type="NCBIfam" id="NF002654">
    <property type="entry name" value="PRK02362.1"/>
    <property type="match status" value="1"/>
</dbReference>
<dbReference type="InterPro" id="IPR036390">
    <property type="entry name" value="WH_DNA-bd_sf"/>
</dbReference>
<dbReference type="Gene3D" id="1.10.3380.30">
    <property type="match status" value="1"/>
</dbReference>
<dbReference type="Proteomes" id="UP001524383">
    <property type="component" value="Unassembled WGS sequence"/>
</dbReference>
<evidence type="ECO:0000256" key="5">
    <source>
        <dbReference type="ARBA" id="ARBA00022840"/>
    </source>
</evidence>
<dbReference type="Pfam" id="PF00271">
    <property type="entry name" value="Helicase_C"/>
    <property type="match status" value="1"/>
</dbReference>
<dbReference type="GO" id="GO:0006281">
    <property type="term" value="P:DNA repair"/>
    <property type="evidence" value="ECO:0007669"/>
    <property type="project" value="UniProtKB-UniRule"/>
</dbReference>
<dbReference type="CDD" id="cd18795">
    <property type="entry name" value="SF2_C_Ski2"/>
    <property type="match status" value="1"/>
</dbReference>
<dbReference type="EC" id="5.6.2.4" evidence="10"/>
<evidence type="ECO:0000256" key="7">
    <source>
        <dbReference type="ARBA" id="ARBA00023204"/>
    </source>
</evidence>
<dbReference type="InterPro" id="IPR001650">
    <property type="entry name" value="Helicase_C-like"/>
</dbReference>
<keyword evidence="2 10" id="KW-0227">DNA damage</keyword>
<keyword evidence="1 10" id="KW-0547">Nucleotide-binding</keyword>
<comment type="similarity">
    <text evidence="10">Belongs to the helicase family. Hel308 subfamily.</text>
</comment>
<keyword evidence="3 10" id="KW-0378">Hydrolase</keyword>
<evidence type="ECO:0000256" key="9">
    <source>
        <dbReference type="ARBA" id="ARBA00034617"/>
    </source>
</evidence>
<dbReference type="Gene3D" id="3.40.50.300">
    <property type="entry name" value="P-loop containing nucleotide triphosphate hydrolases"/>
    <property type="match status" value="2"/>
</dbReference>
<dbReference type="Pfam" id="PF21280">
    <property type="entry name" value="Helicase_dom4_arc"/>
    <property type="match status" value="1"/>
</dbReference>
<dbReference type="Pfam" id="PF14520">
    <property type="entry name" value="HHH_5"/>
    <property type="match status" value="1"/>
</dbReference>
<evidence type="ECO:0000259" key="12">
    <source>
        <dbReference type="PROSITE" id="PS51192"/>
    </source>
</evidence>
<dbReference type="SMART" id="SM00487">
    <property type="entry name" value="DEXDc"/>
    <property type="match status" value="1"/>
</dbReference>
<dbReference type="AlphaFoldDB" id="A0ABD4TH49"/>
<dbReference type="SUPFAM" id="SSF158702">
    <property type="entry name" value="Sec63 N-terminal domain-like"/>
    <property type="match status" value="1"/>
</dbReference>
<evidence type="ECO:0000256" key="11">
    <source>
        <dbReference type="SAM" id="MobiDB-lite"/>
    </source>
</evidence>
<keyword evidence="7 10" id="KW-0234">DNA repair</keyword>
<organism evidence="14 15">
    <name type="scientific">Methanocalculus taiwanensis</name>
    <dbReference type="NCBI Taxonomy" id="106207"/>
    <lineage>
        <taxon>Archaea</taxon>
        <taxon>Methanobacteriati</taxon>
        <taxon>Methanobacteriota</taxon>
        <taxon>Stenosarchaea group</taxon>
        <taxon>Methanomicrobia</taxon>
        <taxon>Methanomicrobiales</taxon>
        <taxon>Methanocalculaceae</taxon>
        <taxon>Methanocalculus</taxon>
    </lineage>
</organism>
<dbReference type="GO" id="GO:0003677">
    <property type="term" value="F:DNA binding"/>
    <property type="evidence" value="ECO:0007669"/>
    <property type="project" value="UniProtKB-UniRule"/>
</dbReference>
<dbReference type="InterPro" id="IPR027417">
    <property type="entry name" value="P-loop_NTPase"/>
</dbReference>
<comment type="catalytic activity">
    <reaction evidence="10">
        <text>ATP + H2O = ADP + phosphate + H(+)</text>
        <dbReference type="Rhea" id="RHEA:13065"/>
        <dbReference type="ChEBI" id="CHEBI:15377"/>
        <dbReference type="ChEBI" id="CHEBI:15378"/>
        <dbReference type="ChEBI" id="CHEBI:30616"/>
        <dbReference type="ChEBI" id="CHEBI:43474"/>
        <dbReference type="ChEBI" id="CHEBI:456216"/>
        <dbReference type="EC" id="5.6.2.4"/>
    </reaction>
</comment>
<dbReference type="PROSITE" id="PS51194">
    <property type="entry name" value="HELICASE_CTER"/>
    <property type="match status" value="1"/>
</dbReference>
<evidence type="ECO:0000256" key="10">
    <source>
        <dbReference type="HAMAP-Rule" id="MF_00442"/>
    </source>
</evidence>
<keyword evidence="8 10" id="KW-0413">Isomerase</keyword>
<evidence type="ECO:0000256" key="2">
    <source>
        <dbReference type="ARBA" id="ARBA00022763"/>
    </source>
</evidence>
<proteinExistence type="inferred from homology"/>
<dbReference type="Pfam" id="PF00270">
    <property type="entry name" value="DEAD"/>
    <property type="match status" value="1"/>
</dbReference>
<evidence type="ECO:0000259" key="13">
    <source>
        <dbReference type="PROSITE" id="PS51194"/>
    </source>
</evidence>
<dbReference type="SUPFAM" id="SSF52540">
    <property type="entry name" value="P-loop containing nucleoside triphosphate hydrolases"/>
    <property type="match status" value="2"/>
</dbReference>
<feature type="binding site" evidence="10">
    <location>
        <position position="30"/>
    </location>
    <ligand>
        <name>ATP</name>
        <dbReference type="ChEBI" id="CHEBI:30616"/>
    </ligand>
</feature>
<dbReference type="InterPro" id="IPR014001">
    <property type="entry name" value="Helicase_ATP-bd"/>
</dbReference>
<protein>
    <recommendedName>
        <fullName evidence="10">ATP-dependent DNA helicase Hel308</fullName>
        <ecNumber evidence="10">5.6.2.4</ecNumber>
    </recommendedName>
    <alternativeName>
        <fullName evidence="10">DNA 3'-5' helicase Hel308</fullName>
    </alternativeName>
</protein>
<gene>
    <name evidence="10" type="primary">hel308</name>
    <name evidence="14" type="ORF">FTO68_00800</name>
</gene>
<dbReference type="InterPro" id="IPR022965">
    <property type="entry name" value="Helicase_Hel308"/>
</dbReference>
<evidence type="ECO:0000256" key="1">
    <source>
        <dbReference type="ARBA" id="ARBA00022741"/>
    </source>
</evidence>
<feature type="domain" description="Helicase C-terminal" evidence="13">
    <location>
        <begin position="231"/>
        <end position="417"/>
    </location>
</feature>
<dbReference type="InterPro" id="IPR011545">
    <property type="entry name" value="DEAD/DEAH_box_helicase_dom"/>
</dbReference>
<dbReference type="GO" id="GO:0005524">
    <property type="term" value="F:ATP binding"/>
    <property type="evidence" value="ECO:0007669"/>
    <property type="project" value="UniProtKB-UniRule"/>
</dbReference>
<dbReference type="SUPFAM" id="SSF46785">
    <property type="entry name" value="Winged helix' DNA-binding domain"/>
    <property type="match status" value="1"/>
</dbReference>
<evidence type="ECO:0000256" key="8">
    <source>
        <dbReference type="ARBA" id="ARBA00023235"/>
    </source>
</evidence>
<evidence type="ECO:0000256" key="3">
    <source>
        <dbReference type="ARBA" id="ARBA00022801"/>
    </source>
</evidence>
<dbReference type="Gene3D" id="1.10.150.20">
    <property type="entry name" value="5' to 3' exonuclease, C-terminal subdomain"/>
    <property type="match status" value="1"/>
</dbReference>
<dbReference type="SMART" id="SM00490">
    <property type="entry name" value="HELICc"/>
    <property type="match status" value="1"/>
</dbReference>
<feature type="domain" description="Helicase ATP-binding" evidence="12">
    <location>
        <begin position="35"/>
        <end position="198"/>
    </location>
</feature>
<feature type="region of interest" description="Disordered" evidence="11">
    <location>
        <begin position="701"/>
        <end position="757"/>
    </location>
</feature>
<evidence type="ECO:0000256" key="4">
    <source>
        <dbReference type="ARBA" id="ARBA00022806"/>
    </source>
</evidence>
<comment type="function">
    <text evidence="10">DNA-dependent ATPase and 3'-5' DNA helicase that may be involved in repair of stalled replication forks.</text>
</comment>
<dbReference type="InterPro" id="IPR050474">
    <property type="entry name" value="Hel308_SKI2-like"/>
</dbReference>
<evidence type="ECO:0000313" key="14">
    <source>
        <dbReference type="EMBL" id="MCQ1537534.1"/>
    </source>
</evidence>
<reference evidence="14 15" key="1">
    <citation type="submission" date="2019-08" db="EMBL/GenBank/DDBJ databases">
        <authorList>
            <person name="Chen S.-C."/>
            <person name="Lai M.-C."/>
            <person name="You Y.-T."/>
        </authorList>
    </citation>
    <scope>NUCLEOTIDE SEQUENCE [LARGE SCALE GENOMIC DNA]</scope>
    <source>
        <strain evidence="14 15">P2F9704a</strain>
    </source>
</reference>
<comment type="catalytic activity">
    <reaction evidence="9 10">
        <text>Couples ATP hydrolysis with the unwinding of duplex DNA by translocating in the 3'-5' direction.</text>
        <dbReference type="EC" id="5.6.2.4"/>
    </reaction>
</comment>
<dbReference type="PANTHER" id="PTHR47961">
    <property type="entry name" value="DNA POLYMERASE THETA, PUTATIVE (AFU_ORTHOLOGUE AFUA_1G05260)-RELATED"/>
    <property type="match status" value="1"/>
</dbReference>
<keyword evidence="4 10" id="KW-0347">Helicase</keyword>
<dbReference type="GO" id="GO:0043138">
    <property type="term" value="F:3'-5' DNA helicase activity"/>
    <property type="evidence" value="ECO:0007669"/>
    <property type="project" value="UniProtKB-UniRule"/>
</dbReference>
<name>A0ABD4TH49_9EURY</name>
<comment type="subunit">
    <text evidence="10">Monomer.</text>
</comment>
<keyword evidence="5 10" id="KW-0067">ATP-binding</keyword>
<dbReference type="PROSITE" id="PS51192">
    <property type="entry name" value="HELICASE_ATP_BIND_1"/>
    <property type="match status" value="1"/>
</dbReference>
<dbReference type="PANTHER" id="PTHR47961:SF10">
    <property type="entry name" value="ATP-DEPENDENT DNA HELICASE HEL308"/>
    <property type="match status" value="1"/>
</dbReference>
<accession>A0ABD4TH49</accession>
<dbReference type="HAMAP" id="MF_00442">
    <property type="entry name" value="Helicase_Hel308"/>
    <property type="match status" value="1"/>
</dbReference>
<keyword evidence="6 10" id="KW-0238">DNA-binding</keyword>
<dbReference type="CDD" id="cd18028">
    <property type="entry name" value="DEXHc_archSki2"/>
    <property type="match status" value="1"/>
</dbReference>
<evidence type="ECO:0000256" key="6">
    <source>
        <dbReference type="ARBA" id="ARBA00023125"/>
    </source>
</evidence>
<keyword evidence="15" id="KW-1185">Reference proteome</keyword>